<dbReference type="InterPro" id="IPR007627">
    <property type="entry name" value="RNA_pol_sigma70_r2"/>
</dbReference>
<dbReference type="InterPro" id="IPR014284">
    <property type="entry name" value="RNA_pol_sigma-70_dom"/>
</dbReference>
<evidence type="ECO:0000256" key="5">
    <source>
        <dbReference type="SAM" id="MobiDB-lite"/>
    </source>
</evidence>
<dbReference type="PANTHER" id="PTHR43133:SF66">
    <property type="entry name" value="ECF RNA POLYMERASE SIGMA FACTOR SIGK"/>
    <property type="match status" value="1"/>
</dbReference>
<keyword evidence="3" id="KW-0731">Sigma factor</keyword>
<dbReference type="Pfam" id="PF04542">
    <property type="entry name" value="Sigma70_r2"/>
    <property type="match status" value="1"/>
</dbReference>
<keyword evidence="2" id="KW-0805">Transcription regulation</keyword>
<dbReference type="RefSeq" id="WP_231250525.1">
    <property type="nucleotide sequence ID" value="NZ_BAAAMQ010000009.1"/>
</dbReference>
<dbReference type="SUPFAM" id="SSF88946">
    <property type="entry name" value="Sigma2 domain of RNA polymerase sigma factors"/>
    <property type="match status" value="1"/>
</dbReference>
<evidence type="ECO:0000259" key="7">
    <source>
        <dbReference type="Pfam" id="PF08281"/>
    </source>
</evidence>
<dbReference type="SUPFAM" id="SSF88659">
    <property type="entry name" value="Sigma3 and sigma4 domains of RNA polymerase sigma factors"/>
    <property type="match status" value="1"/>
</dbReference>
<comment type="caution">
    <text evidence="8">The sequence shown here is derived from an EMBL/GenBank/DDBJ whole genome shotgun (WGS) entry which is preliminary data.</text>
</comment>
<organism evidence="8 9">
    <name type="scientific">Nocardioides furvisabuli</name>
    <dbReference type="NCBI Taxonomy" id="375542"/>
    <lineage>
        <taxon>Bacteria</taxon>
        <taxon>Bacillati</taxon>
        <taxon>Actinomycetota</taxon>
        <taxon>Actinomycetes</taxon>
        <taxon>Propionibacteriales</taxon>
        <taxon>Nocardioidaceae</taxon>
        <taxon>Nocardioides</taxon>
    </lineage>
</organism>
<evidence type="ECO:0000256" key="2">
    <source>
        <dbReference type="ARBA" id="ARBA00023015"/>
    </source>
</evidence>
<feature type="domain" description="RNA polymerase sigma-70 region 2" evidence="6">
    <location>
        <begin position="26"/>
        <end position="93"/>
    </location>
</feature>
<sequence>MAEPDPLDAAVERMLAGDESAFRQVYREVQPPLLRYLTVLVGVGDAEDVASDAWSQAFRDLHSFSGDADGFRGWVTTIGRNRAVDHLRRSSRRPSSDESVDDLVDLHDPGDVEGDPLGKVESEEALKLIASLPKDQAEAIMLRTVLGFDAPTAARILGKRPGAVRAASHRGLKQLAKKLSENP</sequence>
<feature type="domain" description="RNA polymerase sigma factor 70 region 4 type 2" evidence="7">
    <location>
        <begin position="123"/>
        <end position="175"/>
    </location>
</feature>
<dbReference type="EMBL" id="BAAAMQ010000009">
    <property type="protein sequence ID" value="GAA2103104.1"/>
    <property type="molecule type" value="Genomic_DNA"/>
</dbReference>
<gene>
    <name evidence="8" type="ORF">GCM10009726_14480</name>
</gene>
<dbReference type="Gene3D" id="1.10.10.10">
    <property type="entry name" value="Winged helix-like DNA-binding domain superfamily/Winged helix DNA-binding domain"/>
    <property type="match status" value="1"/>
</dbReference>
<dbReference type="InterPro" id="IPR013325">
    <property type="entry name" value="RNA_pol_sigma_r2"/>
</dbReference>
<feature type="region of interest" description="Disordered" evidence="5">
    <location>
        <begin position="86"/>
        <end position="117"/>
    </location>
</feature>
<accession>A0ABN2X265</accession>
<feature type="compositionally biased region" description="Basic and acidic residues" evidence="5">
    <location>
        <begin position="104"/>
        <end position="117"/>
    </location>
</feature>
<dbReference type="InterPro" id="IPR013324">
    <property type="entry name" value="RNA_pol_sigma_r3/r4-like"/>
</dbReference>
<evidence type="ECO:0000313" key="8">
    <source>
        <dbReference type="EMBL" id="GAA2103104.1"/>
    </source>
</evidence>
<evidence type="ECO:0000313" key="9">
    <source>
        <dbReference type="Proteomes" id="UP001501161"/>
    </source>
</evidence>
<dbReference type="NCBIfam" id="TIGR02937">
    <property type="entry name" value="sigma70-ECF"/>
    <property type="match status" value="1"/>
</dbReference>
<dbReference type="PANTHER" id="PTHR43133">
    <property type="entry name" value="RNA POLYMERASE ECF-TYPE SIGMA FACTO"/>
    <property type="match status" value="1"/>
</dbReference>
<evidence type="ECO:0000256" key="3">
    <source>
        <dbReference type="ARBA" id="ARBA00023082"/>
    </source>
</evidence>
<reference evidence="9" key="1">
    <citation type="journal article" date="2019" name="Int. J. Syst. Evol. Microbiol.">
        <title>The Global Catalogue of Microorganisms (GCM) 10K type strain sequencing project: providing services to taxonomists for standard genome sequencing and annotation.</title>
        <authorList>
            <consortium name="The Broad Institute Genomics Platform"/>
            <consortium name="The Broad Institute Genome Sequencing Center for Infectious Disease"/>
            <person name="Wu L."/>
            <person name="Ma J."/>
        </authorList>
    </citation>
    <scope>NUCLEOTIDE SEQUENCE [LARGE SCALE GENOMIC DNA]</scope>
    <source>
        <strain evidence="9">JCM 13813</strain>
    </source>
</reference>
<evidence type="ECO:0000256" key="4">
    <source>
        <dbReference type="ARBA" id="ARBA00023163"/>
    </source>
</evidence>
<keyword evidence="9" id="KW-1185">Reference proteome</keyword>
<dbReference type="InterPro" id="IPR013249">
    <property type="entry name" value="RNA_pol_sigma70_r4_t2"/>
</dbReference>
<dbReference type="InterPro" id="IPR039425">
    <property type="entry name" value="RNA_pol_sigma-70-like"/>
</dbReference>
<dbReference type="Pfam" id="PF08281">
    <property type="entry name" value="Sigma70_r4_2"/>
    <property type="match status" value="1"/>
</dbReference>
<comment type="similarity">
    <text evidence="1">Belongs to the sigma-70 factor family. ECF subfamily.</text>
</comment>
<dbReference type="Proteomes" id="UP001501161">
    <property type="component" value="Unassembled WGS sequence"/>
</dbReference>
<dbReference type="InterPro" id="IPR036388">
    <property type="entry name" value="WH-like_DNA-bd_sf"/>
</dbReference>
<proteinExistence type="inferred from homology"/>
<evidence type="ECO:0000259" key="6">
    <source>
        <dbReference type="Pfam" id="PF04542"/>
    </source>
</evidence>
<evidence type="ECO:0000256" key="1">
    <source>
        <dbReference type="ARBA" id="ARBA00010641"/>
    </source>
</evidence>
<keyword evidence="4" id="KW-0804">Transcription</keyword>
<name>A0ABN2X265_9ACTN</name>
<protein>
    <submittedName>
        <fullName evidence="8">RNA polymerase sigma factor</fullName>
    </submittedName>
</protein>
<dbReference type="Gene3D" id="1.10.1740.10">
    <property type="match status" value="1"/>
</dbReference>